<keyword evidence="2" id="KW-0472">Membrane</keyword>
<organism evidence="4 5">
    <name type="scientific">Trypanosoma cruzi Dm28c</name>
    <dbReference type="NCBI Taxonomy" id="1416333"/>
    <lineage>
        <taxon>Eukaryota</taxon>
        <taxon>Discoba</taxon>
        <taxon>Euglenozoa</taxon>
        <taxon>Kinetoplastea</taxon>
        <taxon>Metakinetoplastina</taxon>
        <taxon>Trypanosomatida</taxon>
        <taxon>Trypanosomatidae</taxon>
        <taxon>Trypanosoma</taxon>
        <taxon>Schizotrypanum</taxon>
    </lineage>
</organism>
<feature type="compositionally biased region" description="Acidic residues" evidence="1">
    <location>
        <begin position="230"/>
        <end position="250"/>
    </location>
</feature>
<keyword evidence="2" id="KW-0812">Transmembrane</keyword>
<protein>
    <recommendedName>
        <fullName evidence="6">Mucin-associated surface protein (MASP)</fullName>
    </recommendedName>
</protein>
<keyword evidence="2" id="KW-1133">Transmembrane helix</keyword>
<feature type="transmembrane region" description="Helical" evidence="2">
    <location>
        <begin position="145"/>
        <end position="167"/>
    </location>
</feature>
<evidence type="ECO:0000256" key="1">
    <source>
        <dbReference type="SAM" id="MobiDB-lite"/>
    </source>
</evidence>
<sequence length="250" mass="28086">MIVFCFVCFRCMLCAPFCCSRIRHVEHMPETIVCKKRSKLFAWTHFRVLVHAHWSHLVQLVFYCVFILYCCLFTTVLFFLFLCFFLAKSLRRVVRFLHFHWFNISHKLRVAAAGVFYCAVSFLLLSLCVDVLLVCAEGCTQVTGVTAMMMTGRVLLVCALCVLWCVTPGGRCDEGKMAGSGSGGERDVSASGTPQLVSKELVTSPQETQELNDGPTDVKVKVPPAPSPSLEEDDDDNDDDDDSEEEEEKN</sequence>
<feature type="transmembrane region" description="Helical" evidence="2">
    <location>
        <begin position="108"/>
        <end position="133"/>
    </location>
</feature>
<evidence type="ECO:0000313" key="5">
    <source>
        <dbReference type="Proteomes" id="UP000017861"/>
    </source>
</evidence>
<gene>
    <name evidence="4" type="ORF">TCDM_13149</name>
</gene>
<feature type="chain" id="PRO_5004732021" description="Mucin-associated surface protein (MASP)" evidence="3">
    <location>
        <begin position="21"/>
        <end position="250"/>
    </location>
</feature>
<feature type="region of interest" description="Disordered" evidence="1">
    <location>
        <begin position="176"/>
        <end position="250"/>
    </location>
</feature>
<reference evidence="4 5" key="1">
    <citation type="journal article" date="2014" name="Genome Announc.">
        <title>Trypanosoma cruzi Clone Dm28c Draft Genome Sequence.</title>
        <authorList>
            <person name="Grisard E.C."/>
            <person name="Teixeira S.M."/>
            <person name="de Almeida L.G."/>
            <person name="Stoco P.H."/>
            <person name="Gerber A.L."/>
            <person name="Talavera-Lopez C."/>
            <person name="Lima O.C."/>
            <person name="Andersson B."/>
            <person name="de Vasconcelos A.T."/>
        </authorList>
    </citation>
    <scope>NUCLEOTIDE SEQUENCE [LARGE SCALE GENOMIC DNA]</scope>
    <source>
        <strain evidence="4 5">Dm28c</strain>
    </source>
</reference>
<proteinExistence type="predicted"/>
<dbReference type="EMBL" id="AYLP01000860">
    <property type="protein sequence ID" value="ESS55386.1"/>
    <property type="molecule type" value="Genomic_DNA"/>
</dbReference>
<keyword evidence="3" id="KW-0732">Signal</keyword>
<dbReference type="AlphaFoldDB" id="V5CJ34"/>
<dbReference type="VEuPathDB" id="TriTrypDB:TCDM_13149"/>
<comment type="caution">
    <text evidence="4">The sequence shown here is derived from an EMBL/GenBank/DDBJ whole genome shotgun (WGS) entry which is preliminary data.</text>
</comment>
<feature type="transmembrane region" description="Helical" evidence="2">
    <location>
        <begin position="60"/>
        <end position="87"/>
    </location>
</feature>
<evidence type="ECO:0000313" key="4">
    <source>
        <dbReference type="EMBL" id="ESS55386.1"/>
    </source>
</evidence>
<evidence type="ECO:0008006" key="6">
    <source>
        <dbReference type="Google" id="ProtNLM"/>
    </source>
</evidence>
<evidence type="ECO:0000256" key="3">
    <source>
        <dbReference type="SAM" id="SignalP"/>
    </source>
</evidence>
<feature type="signal peptide" evidence="3">
    <location>
        <begin position="1"/>
        <end position="20"/>
    </location>
</feature>
<dbReference type="Proteomes" id="UP000017861">
    <property type="component" value="Unassembled WGS sequence"/>
</dbReference>
<accession>V5CJ34</accession>
<name>V5CJ34_TRYCR</name>
<feature type="compositionally biased region" description="Polar residues" evidence="1">
    <location>
        <begin position="190"/>
        <end position="211"/>
    </location>
</feature>
<evidence type="ECO:0000256" key="2">
    <source>
        <dbReference type="SAM" id="Phobius"/>
    </source>
</evidence>